<keyword evidence="3" id="KW-1185">Reference proteome</keyword>
<dbReference type="EMBL" id="BSFD01000002">
    <property type="protein sequence ID" value="GLK48394.1"/>
    <property type="molecule type" value="Genomic_DNA"/>
</dbReference>
<keyword evidence="1" id="KW-0812">Transmembrane</keyword>
<name>A0ABQ5T6J7_9CAUL</name>
<dbReference type="Pfam" id="PF12412">
    <property type="entry name" value="DUF3667"/>
    <property type="match status" value="1"/>
</dbReference>
<evidence type="ECO:0000313" key="2">
    <source>
        <dbReference type="EMBL" id="GLK48394.1"/>
    </source>
</evidence>
<dbReference type="Proteomes" id="UP001143509">
    <property type="component" value="Unassembled WGS sequence"/>
</dbReference>
<reference evidence="2" key="1">
    <citation type="journal article" date="2014" name="Int. J. Syst. Evol. Microbiol.">
        <title>Complete genome of a new Firmicutes species belonging to the dominant human colonic microbiota ('Ruminococcus bicirculans') reveals two chromosomes and a selective capacity to utilize plant glucans.</title>
        <authorList>
            <consortium name="NISC Comparative Sequencing Program"/>
            <person name="Wegmann U."/>
            <person name="Louis P."/>
            <person name="Goesmann A."/>
            <person name="Henrissat B."/>
            <person name="Duncan S.H."/>
            <person name="Flint H.J."/>
        </authorList>
    </citation>
    <scope>NUCLEOTIDE SEQUENCE</scope>
    <source>
        <strain evidence="2">VKM B-1499</strain>
    </source>
</reference>
<sequence>MNGGVGEGRRLFSFALYVLKVALGSVGGLKLDIEGAGGAITGGLIAGAIEKPTGHAGEAGHGLCSDCGAPTSGNFCSNCGQPTHVHRTLLHLGEELLHGVMHFDARVWRTLPLLAFNPGRLTREWVEGKRTRYVSPLAIFLFTLFVMFFALSFMPQHEAPVVLAQDIQEQRQELVEAEKALAEVRADAATDPSGMARVGIEGGQALVVQKRAELARLETEQREGRADGLKPGSWQASIKDIASGEKSSGGSTKLTIMGKEADKEGHGFGATVLKKLQNPDLAVYKLQQTMYKFAFLLVPFSIPFLALLFLWRRGFTLYDHGVFVLYSLTFMALLLMAMVLAGTINSALGGWVSGLGLLAMPVHVFAQLKGAYSLSIFSALWRTILLLFFCNIVVVLFVMSILYLGLGH</sequence>
<feature type="transmembrane region" description="Helical" evidence="1">
    <location>
        <begin position="323"/>
        <end position="344"/>
    </location>
</feature>
<proteinExistence type="predicted"/>
<comment type="caution">
    <text evidence="2">The sequence shown here is derived from an EMBL/GenBank/DDBJ whole genome shotgun (WGS) entry which is preliminary data.</text>
</comment>
<accession>A0ABQ5T6J7</accession>
<feature type="transmembrane region" description="Helical" evidence="1">
    <location>
        <begin position="293"/>
        <end position="311"/>
    </location>
</feature>
<evidence type="ECO:0008006" key="4">
    <source>
        <dbReference type="Google" id="ProtNLM"/>
    </source>
</evidence>
<feature type="transmembrane region" description="Helical" evidence="1">
    <location>
        <begin position="384"/>
        <end position="406"/>
    </location>
</feature>
<gene>
    <name evidence="2" type="ORF">GCM10017620_13670</name>
</gene>
<keyword evidence="1" id="KW-0472">Membrane</keyword>
<keyword evidence="1" id="KW-1133">Transmembrane helix</keyword>
<feature type="transmembrane region" description="Helical" evidence="1">
    <location>
        <begin position="133"/>
        <end position="154"/>
    </location>
</feature>
<protein>
    <recommendedName>
        <fullName evidence="4">DUF3667 domain-containing protein</fullName>
    </recommendedName>
</protein>
<reference evidence="2" key="2">
    <citation type="submission" date="2023-01" db="EMBL/GenBank/DDBJ databases">
        <authorList>
            <person name="Sun Q."/>
            <person name="Evtushenko L."/>
        </authorList>
    </citation>
    <scope>NUCLEOTIDE SEQUENCE</scope>
    <source>
        <strain evidence="2">VKM B-1499</strain>
    </source>
</reference>
<organism evidence="2 3">
    <name type="scientific">Brevundimonas intermedia</name>
    <dbReference type="NCBI Taxonomy" id="74315"/>
    <lineage>
        <taxon>Bacteria</taxon>
        <taxon>Pseudomonadati</taxon>
        <taxon>Pseudomonadota</taxon>
        <taxon>Alphaproteobacteria</taxon>
        <taxon>Caulobacterales</taxon>
        <taxon>Caulobacteraceae</taxon>
        <taxon>Brevundimonas</taxon>
    </lineage>
</organism>
<dbReference type="InterPro" id="IPR022134">
    <property type="entry name" value="DUF3667"/>
</dbReference>
<feature type="transmembrane region" description="Helical" evidence="1">
    <location>
        <begin position="350"/>
        <end position="372"/>
    </location>
</feature>
<evidence type="ECO:0000313" key="3">
    <source>
        <dbReference type="Proteomes" id="UP001143509"/>
    </source>
</evidence>
<evidence type="ECO:0000256" key="1">
    <source>
        <dbReference type="SAM" id="Phobius"/>
    </source>
</evidence>